<keyword evidence="8" id="KW-1185">Reference proteome</keyword>
<dbReference type="GO" id="GO:0042597">
    <property type="term" value="C:periplasmic space"/>
    <property type="evidence" value="ECO:0007669"/>
    <property type="project" value="UniProtKB-SubCell"/>
</dbReference>
<dbReference type="Gene3D" id="2.70.98.70">
    <property type="match status" value="1"/>
</dbReference>
<dbReference type="PANTHER" id="PTHR39210:SF1">
    <property type="entry name" value="HEPARIN-SULFATE LYASE"/>
    <property type="match status" value="1"/>
</dbReference>
<sequence length="672" mass="78531">MKQIVKYILICFTILGGVQIQAQELNKEAFNLINLDTKGLEEVKQFYNEGKYHEAASALLSYYKNRKGIVFPDINLNNLKISKSEQKMADEALEHKFFAHKGYQPSFFYGDDIDWTYWPVKDNELRWQLHRQKWFIPMGKAYRISGDEKYAKEWVFQYMDWINKNPLKTGLTSKRKTISSGEVEYDGDNVSDDNVRYAWRPLEVSNRLQDQASEFLLFNTSKYFTPEFFTQFLVNVHRHAVHIINNYSKQGNHLLFEAQRILYAGIFFPEFKDAPTWRQSAISILNKEIQVQVYNDGMQFELDPHYHLATINIFFKALQMADANGYRNEFPQSFLDTIENMITVMYNLSFPDYSNPLFSDAKKNSKSEMIKNYKQWLKVFPNNETIRYFATEGKDGKLPDYTSKAFTTSGFFIFRNGWDMQSTSMIIKAGPPAFWHCQPDNGTFELFIKGRNFFPDAGSYVYAGDDEVMKWRNWFRQTMVHKTLTLDNKTLEKTDSKCLLWKINEPTEILVTENPSYEGLKHRRSIFFVDKKFFVIVDEAIGNAHGKVGIHYQMCEGDITTDPKALKAYTNFKDGNNIVLQAFSDMKPNMEEEEGWVSYEYRQKAKREAFSFNIDKKSSDGYSRFITVILPVENSKKIPAIDAKFENKSFNEKSIGITVKIGKDKYKLGYNL</sequence>
<dbReference type="Proteomes" id="UP000594042">
    <property type="component" value="Chromosome"/>
</dbReference>
<organism evidence="7 8">
    <name type="scientific">Coprobacter secundus subsp. similis</name>
    <dbReference type="NCBI Taxonomy" id="2751153"/>
    <lineage>
        <taxon>Bacteria</taxon>
        <taxon>Pseudomonadati</taxon>
        <taxon>Bacteroidota</taxon>
        <taxon>Bacteroidia</taxon>
        <taxon>Bacteroidales</taxon>
        <taxon>Barnesiellaceae</taxon>
        <taxon>Coprobacter</taxon>
    </lineage>
</organism>
<dbReference type="InterPro" id="IPR031680">
    <property type="entry name" value="Hepar_II_III_N"/>
</dbReference>
<dbReference type="Pfam" id="PF07940">
    <property type="entry name" value="Hepar_II_III_C"/>
    <property type="match status" value="1"/>
</dbReference>
<dbReference type="GO" id="GO:0016829">
    <property type="term" value="F:lyase activity"/>
    <property type="evidence" value="ECO:0007669"/>
    <property type="project" value="UniProtKB-KW"/>
</dbReference>
<evidence type="ECO:0000256" key="1">
    <source>
        <dbReference type="ARBA" id="ARBA00004418"/>
    </source>
</evidence>
<dbReference type="Pfam" id="PF16889">
    <property type="entry name" value="Hepar_II_III_N"/>
    <property type="match status" value="1"/>
</dbReference>
<keyword evidence="2" id="KW-0732">Signal</keyword>
<dbReference type="NCBIfam" id="NF045573">
    <property type="entry name" value="Hepsulflyase_CFB"/>
    <property type="match status" value="1"/>
</dbReference>
<dbReference type="InterPro" id="IPR008929">
    <property type="entry name" value="Chondroitin_lyas"/>
</dbReference>
<evidence type="ECO:0000256" key="2">
    <source>
        <dbReference type="ARBA" id="ARBA00022729"/>
    </source>
</evidence>
<evidence type="ECO:0000256" key="3">
    <source>
        <dbReference type="ARBA" id="ARBA00022764"/>
    </source>
</evidence>
<evidence type="ECO:0000313" key="7">
    <source>
        <dbReference type="EMBL" id="BCI64412.1"/>
    </source>
</evidence>
<dbReference type="PANTHER" id="PTHR39210">
    <property type="entry name" value="HEPARIN-SULFATE LYASE"/>
    <property type="match status" value="1"/>
</dbReference>
<evidence type="ECO:0000259" key="6">
    <source>
        <dbReference type="Pfam" id="PF16889"/>
    </source>
</evidence>
<evidence type="ECO:0000256" key="4">
    <source>
        <dbReference type="ARBA" id="ARBA00023239"/>
    </source>
</evidence>
<feature type="domain" description="Heparinase II/III-like C-terminal" evidence="5">
    <location>
        <begin position="402"/>
        <end position="609"/>
    </location>
</feature>
<evidence type="ECO:0000313" key="8">
    <source>
        <dbReference type="Proteomes" id="UP000594042"/>
    </source>
</evidence>
<reference evidence="8" key="1">
    <citation type="submission" date="2020-07" db="EMBL/GenBank/DDBJ databases">
        <title>Complete genome sequencing of Coprobacter sp. strain 2CBH44.</title>
        <authorList>
            <person name="Sakamoto M."/>
            <person name="Murakami T."/>
            <person name="Mori H."/>
        </authorList>
    </citation>
    <scope>NUCLEOTIDE SEQUENCE [LARGE SCALE GENOMIC DNA]</scope>
    <source>
        <strain evidence="8">2CBH44</strain>
    </source>
</reference>
<gene>
    <name evidence="7" type="ORF">Cop2CBH44_27650</name>
</gene>
<proteinExistence type="predicted"/>
<accession>A0A7G1I015</accession>
<evidence type="ECO:0000259" key="5">
    <source>
        <dbReference type="Pfam" id="PF07940"/>
    </source>
</evidence>
<dbReference type="SUPFAM" id="SSF48230">
    <property type="entry name" value="Chondroitin AC/alginate lyase"/>
    <property type="match status" value="1"/>
</dbReference>
<keyword evidence="3" id="KW-0574">Periplasm</keyword>
<dbReference type="AlphaFoldDB" id="A0A7G1I015"/>
<dbReference type="InterPro" id="IPR012480">
    <property type="entry name" value="Hepar_II_III_C"/>
</dbReference>
<comment type="subcellular location">
    <subcellularLocation>
        <location evidence="1">Periplasm</location>
    </subcellularLocation>
</comment>
<name>A0A7G1I015_9BACT</name>
<dbReference type="Gene3D" id="1.50.10.100">
    <property type="entry name" value="Chondroitin AC/alginate lyase"/>
    <property type="match status" value="1"/>
</dbReference>
<dbReference type="InterPro" id="IPR054646">
    <property type="entry name" value="HepC"/>
</dbReference>
<dbReference type="EMBL" id="AP023322">
    <property type="protein sequence ID" value="BCI64412.1"/>
    <property type="molecule type" value="Genomic_DNA"/>
</dbReference>
<dbReference type="RefSeq" id="WP_200755043.1">
    <property type="nucleotide sequence ID" value="NZ_AP023322.1"/>
</dbReference>
<protein>
    <submittedName>
        <fullName evidence="7">Heparinase</fullName>
    </submittedName>
</protein>
<dbReference type="KEGG" id="copr:Cop2CBH44_27650"/>
<feature type="domain" description="Heparin-sulfate lyase N-terminal" evidence="6">
    <location>
        <begin position="29"/>
        <end position="388"/>
    </location>
</feature>
<keyword evidence="4" id="KW-0456">Lyase</keyword>